<accession>A0A147I5W8</accession>
<dbReference type="Proteomes" id="UP000074310">
    <property type="component" value="Unassembled WGS sequence"/>
</dbReference>
<gene>
    <name evidence="1" type="ORF">NS334_06030</name>
</gene>
<dbReference type="RefSeq" id="WP_058755064.1">
    <property type="nucleotide sequence ID" value="NZ_LDTB01000013.1"/>
</dbReference>
<dbReference type="EMBL" id="LDTB01000013">
    <property type="protein sequence ID" value="KTT74117.1"/>
    <property type="molecule type" value="Genomic_DNA"/>
</dbReference>
<dbReference type="OrthoDB" id="9879145at2"/>
<sequence>MVEFTAEERLRIAQAMMDETPIEATSLTDVKSVFCQNWGIVKQVLEFLSGYLPLPVRWALKAIITAGDILHGKIC</sequence>
<dbReference type="AlphaFoldDB" id="A0A147I5W8"/>
<dbReference type="PATRIC" id="fig|869719.3.peg.646"/>
<evidence type="ECO:0000313" key="2">
    <source>
        <dbReference type="Proteomes" id="UP000074310"/>
    </source>
</evidence>
<comment type="caution">
    <text evidence="1">The sequence shown here is derived from an EMBL/GenBank/DDBJ whole genome shotgun (WGS) entry which is preliminary data.</text>
</comment>
<organism evidence="1 2">
    <name type="scientific">Sphingomonas endophytica</name>
    <dbReference type="NCBI Taxonomy" id="869719"/>
    <lineage>
        <taxon>Bacteria</taxon>
        <taxon>Pseudomonadati</taxon>
        <taxon>Pseudomonadota</taxon>
        <taxon>Alphaproteobacteria</taxon>
        <taxon>Sphingomonadales</taxon>
        <taxon>Sphingomonadaceae</taxon>
        <taxon>Sphingomonas</taxon>
    </lineage>
</organism>
<protein>
    <submittedName>
        <fullName evidence="1">Uncharacterized protein</fullName>
    </submittedName>
</protein>
<reference evidence="1 2" key="1">
    <citation type="journal article" date="2016" name="Front. Microbiol.">
        <title>Genomic Resource of Rice Seed Associated Bacteria.</title>
        <authorList>
            <person name="Midha S."/>
            <person name="Bansal K."/>
            <person name="Sharma S."/>
            <person name="Kumar N."/>
            <person name="Patil P.P."/>
            <person name="Chaudhry V."/>
            <person name="Patil P.B."/>
        </authorList>
    </citation>
    <scope>NUCLEOTIDE SEQUENCE [LARGE SCALE GENOMIC DNA]</scope>
    <source>
        <strain evidence="1 2">NS334</strain>
    </source>
</reference>
<evidence type="ECO:0000313" key="1">
    <source>
        <dbReference type="EMBL" id="KTT74117.1"/>
    </source>
</evidence>
<name>A0A147I5W8_9SPHN</name>
<proteinExistence type="predicted"/>
<keyword evidence="2" id="KW-1185">Reference proteome</keyword>